<evidence type="ECO:0000256" key="1">
    <source>
        <dbReference type="ARBA" id="ARBA00004370"/>
    </source>
</evidence>
<keyword evidence="12" id="KW-1185">Reference proteome</keyword>
<dbReference type="InterPro" id="IPR019734">
    <property type="entry name" value="TPR_rpt"/>
</dbReference>
<evidence type="ECO:0000259" key="10">
    <source>
        <dbReference type="PROSITE" id="PS50125"/>
    </source>
</evidence>
<feature type="repeat" description="TPR" evidence="7">
    <location>
        <begin position="195"/>
        <end position="228"/>
    </location>
</feature>
<name>A0A1M4U555_9BACT</name>
<dbReference type="InterPro" id="IPR001054">
    <property type="entry name" value="A/G_cyclase"/>
</dbReference>
<keyword evidence="7" id="KW-0802">TPR repeat</keyword>
<evidence type="ECO:0000256" key="5">
    <source>
        <dbReference type="ARBA" id="ARBA00023136"/>
    </source>
</evidence>
<dbReference type="SMART" id="SM00044">
    <property type="entry name" value="CYCc"/>
    <property type="match status" value="1"/>
</dbReference>
<dbReference type="SUPFAM" id="SSF48452">
    <property type="entry name" value="TPR-like"/>
    <property type="match status" value="2"/>
</dbReference>
<dbReference type="Pfam" id="PF00211">
    <property type="entry name" value="Guanylate_cyc"/>
    <property type="match status" value="1"/>
</dbReference>
<keyword evidence="4 8" id="KW-1133">Transmembrane helix</keyword>
<dbReference type="GO" id="GO:0004016">
    <property type="term" value="F:adenylate cyclase activity"/>
    <property type="evidence" value="ECO:0007669"/>
    <property type="project" value="UniProtKB-ARBA"/>
</dbReference>
<feature type="signal peptide" evidence="9">
    <location>
        <begin position="1"/>
        <end position="20"/>
    </location>
</feature>
<dbReference type="SMART" id="SM00028">
    <property type="entry name" value="TPR"/>
    <property type="match status" value="7"/>
</dbReference>
<keyword evidence="9" id="KW-0732">Signal</keyword>
<feature type="transmembrane region" description="Helical" evidence="8">
    <location>
        <begin position="393"/>
        <end position="412"/>
    </location>
</feature>
<dbReference type="Pfam" id="PF13424">
    <property type="entry name" value="TPR_12"/>
    <property type="match status" value="3"/>
</dbReference>
<gene>
    <name evidence="11" type="ORF">SAMN02745131_00526</name>
</gene>
<keyword evidence="3" id="KW-0547">Nucleotide-binding</keyword>
<evidence type="ECO:0000256" key="6">
    <source>
        <dbReference type="ARBA" id="ARBA00023239"/>
    </source>
</evidence>
<feature type="domain" description="Guanylate cyclase" evidence="10">
    <location>
        <begin position="460"/>
        <end position="591"/>
    </location>
</feature>
<dbReference type="InterPro" id="IPR029787">
    <property type="entry name" value="Nucleotide_cyclase"/>
</dbReference>
<evidence type="ECO:0000256" key="3">
    <source>
        <dbReference type="ARBA" id="ARBA00022741"/>
    </source>
</evidence>
<evidence type="ECO:0000256" key="2">
    <source>
        <dbReference type="ARBA" id="ARBA00022692"/>
    </source>
</evidence>
<dbReference type="CDD" id="cd07302">
    <property type="entry name" value="CHD"/>
    <property type="match status" value="1"/>
</dbReference>
<keyword evidence="6" id="KW-0456">Lyase</keyword>
<dbReference type="GO" id="GO:0000166">
    <property type="term" value="F:nucleotide binding"/>
    <property type="evidence" value="ECO:0007669"/>
    <property type="project" value="UniProtKB-KW"/>
</dbReference>
<evidence type="ECO:0000256" key="4">
    <source>
        <dbReference type="ARBA" id="ARBA00022989"/>
    </source>
</evidence>
<sequence>MHCKGLLFVASFFLVFPVYAQEGRDGNFTRDTSRINKLIQSSKELFNTDPAGAINLATEAKELAAKVDYPKGEALALKNVGLAYYFQGKYVETLNYWKQSLSIYEAIKDDEGIANLLNNLGAIYFNQGDNVKALEYYLKSLKIAEHIGNKEKIMMTLNNIGNIYSLKDATFDKALYYYEKALPICEQLGNANALGSMYVNIGKLYAKKNALDKALALYNKSLAAYGKSEGSSDVYNEIGELRAKQGKYDLALKSHTQALAVAQKFNVTFNIVQAYRGLGNIEAKLGNYNAALNYFNKAEAPAVEIKANSILVDLYKEIANAYSMTGNFGKAFAYQSKYSDIKDTIYNEQTGKKIGLLQMDFDLQKKQGEVDLLTKDKQLQEVELKRQRLAKNAFMAGLIFIFIIAFIIFRNYKAKVRINKILDHQKEQIEHLLLNILPQEVAKELQESGRATPRDYERVSVLFTDFKGFTSLADKMSPAELVDELNHCFMAFDDIIERNKLEKIKTIGDSYMCAGGIPTPDNEHPYKIVKAGLEIQEYVIQNNLRRMEKGLPPWEIRVGIHVGPLVAGVVGKKKYAYDIWGSTVNIASRMESNGEPGLVNISSATYELIKDRFRCKYRGKIYAKNVGEVDMYFIDGTVDESTESLVEQPREINVNNPDTEMQKFDLDTLYG</sequence>
<protein>
    <submittedName>
        <fullName evidence="11">Adenylate cyclase, class 3</fullName>
    </submittedName>
</protein>
<evidence type="ECO:0000313" key="11">
    <source>
        <dbReference type="EMBL" id="SHE51740.1"/>
    </source>
</evidence>
<feature type="repeat" description="TPR" evidence="7">
    <location>
        <begin position="232"/>
        <end position="265"/>
    </location>
</feature>
<dbReference type="Gene3D" id="1.25.40.10">
    <property type="entry name" value="Tetratricopeptide repeat domain"/>
    <property type="match status" value="2"/>
</dbReference>
<dbReference type="PROSITE" id="PS50005">
    <property type="entry name" value="TPR"/>
    <property type="match status" value="3"/>
</dbReference>
<dbReference type="EMBL" id="FQUU01000002">
    <property type="protein sequence ID" value="SHE51740.1"/>
    <property type="molecule type" value="Genomic_DNA"/>
</dbReference>
<dbReference type="PANTHER" id="PTHR11920:SF335">
    <property type="entry name" value="GUANYLATE CYCLASE"/>
    <property type="match status" value="1"/>
</dbReference>
<proteinExistence type="predicted"/>
<reference evidence="11 12" key="1">
    <citation type="submission" date="2016-11" db="EMBL/GenBank/DDBJ databases">
        <authorList>
            <person name="Jaros S."/>
            <person name="Januszkiewicz K."/>
            <person name="Wedrychowicz H."/>
        </authorList>
    </citation>
    <scope>NUCLEOTIDE SEQUENCE [LARGE SCALE GENOMIC DNA]</scope>
    <source>
        <strain evidence="11 12">DSM 18119</strain>
    </source>
</reference>
<dbReference type="Gene3D" id="3.30.70.1230">
    <property type="entry name" value="Nucleotide cyclase"/>
    <property type="match status" value="1"/>
</dbReference>
<evidence type="ECO:0000256" key="8">
    <source>
        <dbReference type="SAM" id="Phobius"/>
    </source>
</evidence>
<dbReference type="AlphaFoldDB" id="A0A1M4U555"/>
<feature type="chain" id="PRO_5009907671" evidence="9">
    <location>
        <begin position="21"/>
        <end position="671"/>
    </location>
</feature>
<dbReference type="Proteomes" id="UP000184048">
    <property type="component" value="Unassembled WGS sequence"/>
</dbReference>
<keyword evidence="5 8" id="KW-0472">Membrane</keyword>
<dbReference type="SUPFAM" id="SSF55073">
    <property type="entry name" value="Nucleotide cyclase"/>
    <property type="match status" value="1"/>
</dbReference>
<dbReference type="GO" id="GO:0016020">
    <property type="term" value="C:membrane"/>
    <property type="evidence" value="ECO:0007669"/>
    <property type="project" value="UniProtKB-SubCell"/>
</dbReference>
<dbReference type="OrthoDB" id="9806704at2"/>
<organism evidence="11 12">
    <name type="scientific">Flavisolibacter ginsengisoli DSM 18119</name>
    <dbReference type="NCBI Taxonomy" id="1121884"/>
    <lineage>
        <taxon>Bacteria</taxon>
        <taxon>Pseudomonadati</taxon>
        <taxon>Bacteroidota</taxon>
        <taxon>Chitinophagia</taxon>
        <taxon>Chitinophagales</taxon>
        <taxon>Chitinophagaceae</taxon>
        <taxon>Flavisolibacter</taxon>
    </lineage>
</organism>
<keyword evidence="2 8" id="KW-0812">Transmembrane</keyword>
<dbReference type="PROSITE" id="PS50125">
    <property type="entry name" value="GUANYLATE_CYCLASE_2"/>
    <property type="match status" value="1"/>
</dbReference>
<dbReference type="GO" id="GO:0035556">
    <property type="term" value="P:intracellular signal transduction"/>
    <property type="evidence" value="ECO:0007669"/>
    <property type="project" value="InterPro"/>
</dbReference>
<evidence type="ECO:0000256" key="9">
    <source>
        <dbReference type="SAM" id="SignalP"/>
    </source>
</evidence>
<evidence type="ECO:0000256" key="7">
    <source>
        <dbReference type="PROSITE-ProRule" id="PRU00339"/>
    </source>
</evidence>
<comment type="subcellular location">
    <subcellularLocation>
        <location evidence="1">Membrane</location>
    </subcellularLocation>
</comment>
<dbReference type="InterPro" id="IPR011990">
    <property type="entry name" value="TPR-like_helical_dom_sf"/>
</dbReference>
<dbReference type="STRING" id="1121884.SAMN02745131_00526"/>
<dbReference type="InterPro" id="IPR050401">
    <property type="entry name" value="Cyclic_nucleotide_synthase"/>
</dbReference>
<feature type="repeat" description="TPR" evidence="7">
    <location>
        <begin position="114"/>
        <end position="147"/>
    </location>
</feature>
<dbReference type="GO" id="GO:0009190">
    <property type="term" value="P:cyclic nucleotide biosynthetic process"/>
    <property type="evidence" value="ECO:0007669"/>
    <property type="project" value="InterPro"/>
</dbReference>
<accession>A0A1M4U555</accession>
<dbReference type="PANTHER" id="PTHR11920">
    <property type="entry name" value="GUANYLYL CYCLASE"/>
    <property type="match status" value="1"/>
</dbReference>
<dbReference type="RefSeq" id="WP_084079766.1">
    <property type="nucleotide sequence ID" value="NZ_FQUU01000002.1"/>
</dbReference>
<evidence type="ECO:0000313" key="12">
    <source>
        <dbReference type="Proteomes" id="UP000184048"/>
    </source>
</evidence>